<dbReference type="Pfam" id="PF00924">
    <property type="entry name" value="MS_channel_2nd"/>
    <property type="match status" value="1"/>
</dbReference>
<comment type="subcellular location">
    <subcellularLocation>
        <location evidence="1">Cell membrane</location>
        <topology evidence="1">Multi-pass membrane protein</topology>
    </subcellularLocation>
</comment>
<evidence type="ECO:0000256" key="6">
    <source>
        <dbReference type="SAM" id="MobiDB-lite"/>
    </source>
</evidence>
<sequence length="313" mass="35039">MVDGNSVNTTREQLLETIRSIETQTLVNIILAFFVAYIFARIITALLSKLSEKMSRSGRIKVKMVIPAVKFGIYIVAFYYFLTELLNIFGPELFLLTGLIGAAVGFGLKDLFADFVGGVIITFEKPYQVGDKISIGNYYGEVTDIGLRATKLVTPDDNTVTAPNSLIFNEAIASGNYGASEMMIVIDLYIASESDVKAAMKILRETVVTSKYVYISRTSPVILLHKSLPFYTRLRAKAYVNDLRDEFEFESDVHTRAWTEFGKNGIRAPQLHILNIPQIGEESELRTTRRKNDRSNVIHGKYSDFNAGSQKNS</sequence>
<dbReference type="InterPro" id="IPR006685">
    <property type="entry name" value="MscS_channel_2nd"/>
</dbReference>
<keyword evidence="3 7" id="KW-0812">Transmembrane</keyword>
<evidence type="ECO:0000256" key="7">
    <source>
        <dbReference type="SAM" id="Phobius"/>
    </source>
</evidence>
<dbReference type="SUPFAM" id="SSF82689">
    <property type="entry name" value="Mechanosensitive channel protein MscS (YggB), C-terminal domain"/>
    <property type="match status" value="1"/>
</dbReference>
<dbReference type="InterPro" id="IPR010920">
    <property type="entry name" value="LSM_dom_sf"/>
</dbReference>
<dbReference type="SUPFAM" id="SSF50182">
    <property type="entry name" value="Sm-like ribonucleoproteins"/>
    <property type="match status" value="1"/>
</dbReference>
<dbReference type="Gene3D" id="1.10.287.1260">
    <property type="match status" value="1"/>
</dbReference>
<proteinExistence type="predicted"/>
<dbReference type="OrthoDB" id="11475at2157"/>
<dbReference type="PANTHER" id="PTHR30221:SF1">
    <property type="entry name" value="SMALL-CONDUCTANCE MECHANOSENSITIVE CHANNEL"/>
    <property type="match status" value="1"/>
</dbReference>
<evidence type="ECO:0000259" key="8">
    <source>
        <dbReference type="Pfam" id="PF00924"/>
    </source>
</evidence>
<keyword evidence="5 7" id="KW-0472">Membrane</keyword>
<feature type="domain" description="Mechanosensitive ion channel MscS" evidence="8">
    <location>
        <begin position="110"/>
        <end position="172"/>
    </location>
</feature>
<dbReference type="GO" id="GO:0005886">
    <property type="term" value="C:plasma membrane"/>
    <property type="evidence" value="ECO:0007669"/>
    <property type="project" value="UniProtKB-SubCell"/>
</dbReference>
<evidence type="ECO:0000256" key="1">
    <source>
        <dbReference type="ARBA" id="ARBA00004651"/>
    </source>
</evidence>
<reference evidence="9 10" key="1">
    <citation type="journal article" date="2017" name="BMC Genomics">
        <title>Genomic analysis of methanogenic archaea reveals a shift towards energy conservation.</title>
        <authorList>
            <person name="Gilmore S.P."/>
            <person name="Henske J.K."/>
            <person name="Sexton J.A."/>
            <person name="Solomon K.V."/>
            <person name="Seppala S."/>
            <person name="Yoo J.I."/>
            <person name="Huyett L.M."/>
            <person name="Pressman A."/>
            <person name="Cogan J.Z."/>
            <person name="Kivenson V."/>
            <person name="Peng X."/>
            <person name="Tan Y."/>
            <person name="Valentine D.L."/>
            <person name="O'Malley M.A."/>
        </authorList>
    </citation>
    <scope>NUCLEOTIDE SEQUENCE [LARGE SCALE GENOMIC DNA]</scope>
    <source>
        <strain evidence="9 10">MC-15</strain>
    </source>
</reference>
<evidence type="ECO:0000313" key="9">
    <source>
        <dbReference type="EMBL" id="PAV13388.1"/>
    </source>
</evidence>
<accession>A0A2A2HVP3</accession>
<dbReference type="InterPro" id="IPR023408">
    <property type="entry name" value="MscS_beta-dom_sf"/>
</dbReference>
<dbReference type="RefSeq" id="WP_095643797.1">
    <property type="nucleotide sequence ID" value="NZ_LMVP01000095.1"/>
</dbReference>
<dbReference type="GO" id="GO:0008381">
    <property type="term" value="F:mechanosensitive monoatomic ion channel activity"/>
    <property type="evidence" value="ECO:0007669"/>
    <property type="project" value="InterPro"/>
</dbReference>
<keyword evidence="2" id="KW-1003">Cell membrane</keyword>
<evidence type="ECO:0000313" key="10">
    <source>
        <dbReference type="Proteomes" id="UP000218164"/>
    </source>
</evidence>
<dbReference type="InterPro" id="IPR011066">
    <property type="entry name" value="MscS_channel_C_sf"/>
</dbReference>
<keyword evidence="4 7" id="KW-1133">Transmembrane helix</keyword>
<organism evidence="9 10">
    <name type="scientific">Methanosarcina spelaei</name>
    <dbReference type="NCBI Taxonomy" id="1036679"/>
    <lineage>
        <taxon>Archaea</taxon>
        <taxon>Methanobacteriati</taxon>
        <taxon>Methanobacteriota</taxon>
        <taxon>Stenosarchaea group</taxon>
        <taxon>Methanomicrobia</taxon>
        <taxon>Methanosarcinales</taxon>
        <taxon>Methanosarcinaceae</taxon>
        <taxon>Methanosarcina</taxon>
    </lineage>
</organism>
<feature type="transmembrane region" description="Helical" evidence="7">
    <location>
        <begin position="25"/>
        <end position="43"/>
    </location>
</feature>
<protein>
    <submittedName>
        <fullName evidence="9">Mechanosensitive ion channel protein MscS</fullName>
    </submittedName>
</protein>
<gene>
    <name evidence="9" type="ORF">ASJ81_17970</name>
</gene>
<evidence type="ECO:0000256" key="5">
    <source>
        <dbReference type="ARBA" id="ARBA00023136"/>
    </source>
</evidence>
<dbReference type="EMBL" id="LMVP01000095">
    <property type="protein sequence ID" value="PAV13388.1"/>
    <property type="molecule type" value="Genomic_DNA"/>
</dbReference>
<keyword evidence="10" id="KW-1185">Reference proteome</keyword>
<dbReference type="AlphaFoldDB" id="A0A2A2HVP3"/>
<dbReference type="PANTHER" id="PTHR30221">
    <property type="entry name" value="SMALL-CONDUCTANCE MECHANOSENSITIVE CHANNEL"/>
    <property type="match status" value="1"/>
</dbReference>
<dbReference type="InterPro" id="IPR045275">
    <property type="entry name" value="MscS_archaea/bacteria_type"/>
</dbReference>
<name>A0A2A2HVP3_9EURY</name>
<dbReference type="Gene3D" id="2.30.30.60">
    <property type="match status" value="1"/>
</dbReference>
<feature type="transmembrane region" description="Helical" evidence="7">
    <location>
        <begin position="64"/>
        <end position="82"/>
    </location>
</feature>
<evidence type="ECO:0000256" key="3">
    <source>
        <dbReference type="ARBA" id="ARBA00022692"/>
    </source>
</evidence>
<dbReference type="Proteomes" id="UP000218164">
    <property type="component" value="Unassembled WGS sequence"/>
</dbReference>
<comment type="caution">
    <text evidence="9">The sequence shown here is derived from an EMBL/GenBank/DDBJ whole genome shotgun (WGS) entry which is preliminary data.</text>
</comment>
<dbReference type="Gene3D" id="3.30.70.100">
    <property type="match status" value="1"/>
</dbReference>
<evidence type="ECO:0000256" key="4">
    <source>
        <dbReference type="ARBA" id="ARBA00022989"/>
    </source>
</evidence>
<evidence type="ECO:0000256" key="2">
    <source>
        <dbReference type="ARBA" id="ARBA00022475"/>
    </source>
</evidence>
<feature type="region of interest" description="Disordered" evidence="6">
    <location>
        <begin position="284"/>
        <end position="313"/>
    </location>
</feature>